<dbReference type="GO" id="GO:0005509">
    <property type="term" value="F:calcium ion binding"/>
    <property type="evidence" value="ECO:0007669"/>
    <property type="project" value="InterPro"/>
</dbReference>
<feature type="domain" description="Laminin G" evidence="3">
    <location>
        <begin position="114"/>
        <end position="303"/>
    </location>
</feature>
<dbReference type="Gene3D" id="2.10.25.10">
    <property type="entry name" value="Laminin"/>
    <property type="match status" value="2"/>
</dbReference>
<dbReference type="PROSITE" id="PS50025">
    <property type="entry name" value="LAM_G_DOMAIN"/>
    <property type="match status" value="4"/>
</dbReference>
<name>A0A132A0R5_SARSC</name>
<dbReference type="InterPro" id="IPR013320">
    <property type="entry name" value="ConA-like_dom_sf"/>
</dbReference>
<dbReference type="GO" id="GO:0016020">
    <property type="term" value="C:membrane"/>
    <property type="evidence" value="ECO:0007669"/>
    <property type="project" value="UniProtKB-SubCell"/>
</dbReference>
<evidence type="ECO:0000256" key="2">
    <source>
        <dbReference type="PROSITE-ProRule" id="PRU00076"/>
    </source>
</evidence>
<feature type="domain" description="EGF-like" evidence="4">
    <location>
        <begin position="882"/>
        <end position="919"/>
    </location>
</feature>
<dbReference type="SMART" id="SM00181">
    <property type="entry name" value="EGF"/>
    <property type="match status" value="4"/>
</dbReference>
<dbReference type="CDD" id="cd00054">
    <property type="entry name" value="EGF_CA"/>
    <property type="match status" value="2"/>
</dbReference>
<sequence>MQEIFFYDSFPNISIFRLILFIQNSRFQIIIDFDRSKPFQFINIGHGFNDDRWHYDSSISESIPHRIQNFISCVDQCRRNLCSRRASCINHYDRRECNCFGTELEDWQCRSFNHTVITLKGFSSITYRIYNFTDRYHSYMNLISFHIRARHNGLIFVAFGLDYRQFLILDLINGYLRLRFDLGDQNSKVHLFTQQKLLDDQWHNVTLRHIDRKIMVHLEKRIVQIIALEKLDPFFLFDSEIYIGGLPPNLDRSKLNLPFRLSNRRFIGCLKHFYFNQHNILYDVHQRSSRAEYHGVLPLQLGCEQTESIPITIYGRSFISFQINRSQLFLFSLKFKSFKNKFKIIRQTFRDNQVERKQLIVSIRNNDVKLEIETIDASHNELRWVLSNDNSLNQSDWNEIVAVIHSNGLIEVIVNDLIVKSRYDSMIDFFQGQLSFGSIDDDWKFIGCIKDIYLNGVFIDPRVIDEIAKINGKISLDDCRLINPCDRTNPCEHDGVCRPIFDDGSFTCDCTNTALYRKSCEEIHLMDKLSSGIYLLDIDRNGPLPPSHVICEIRNRPNDTTTIRTIIEHNIQHQVIVREKGKHGNFYMDVHYRDFNQEMLNLLIQRSNYCEQFLLISGHKLDRLDSGVDKGCRCSKDSFDEGACEQNIGHCNCDSNLVGWRHDEGLITDQNDVGITKMFFLQLPNASWDSEAHLFLGNLSCHDYHAKTFEITFKTKESFLQVSGWYGNEMAISFKTTATQAVIFYQSHQHTNSTYLKATVLNKTEICFEYSLRDRKSSVIIYSHRCLNCGEWQNILLERNRNQMRVSINDNFEIFYLPDGDDFIHFDGNLFVGGAPSEYLQGQEINLGFIGCLRSLRFGSEVIDLHQYLNSFRYPNIEPGCRPYCRPDLCRNQGTCIELWGSYRCQCSNPIAHSGKNCEININLNGNLIHHILCKILLIFKAITFKNSTSIHKIVSADTIKTILRGDIVMSIRTHSPYALLFYCRDVFNNFIQLHIANRSMLVYSFNYYRKVISQKINIGEELISGQTIQIKIARYHRNNTLVIVNNKSLILNYAVKLLKEKKQSWSHWPNNPYENQLVRIQDFDQQNEVFIGGIESTSLDNSLPGFIGCLQGLMIGDKLIDLEQTLNETSSNKTRRLFKRGCRMLCDDQPCQNDGVCKEDWPNESIQCDCEHTSYRGDHCDLDIGAHFQKNSSVIYHFNDSIREFDFVDINFAFSSASRETSTLLMIRLANSTRFIHIAILANGDLLFEEDCENEMYYEVIGSGREEFHDSFRHWIRYTRNNKNVQIKVDEKTYTVDESYQEFQQSLIDTERNLILIGTNQIGQQQNSTSFASFRGCISNINIRIDELLIDPLESAFGIRSGLNDVVVNGPMNQGVCESFKARSENNEPLIRIDQTPTLSKREEIWLNRPKPKLIAYKIEKVSDDSTDSWTKSDIVIVISSIYLIIVIVCVSIYLIRIEKRYRLIKFQQETPFFHKNQLKIEKVNYAKRKL</sequence>
<dbReference type="CDD" id="cd00110">
    <property type="entry name" value="LamG"/>
    <property type="match status" value="2"/>
</dbReference>
<keyword evidence="2" id="KW-0245">EGF-like domain</keyword>
<dbReference type="InterPro" id="IPR001791">
    <property type="entry name" value="Laminin_G"/>
</dbReference>
<keyword evidence="1 2" id="KW-1015">Disulfide bond</keyword>
<dbReference type="SMART" id="SM00282">
    <property type="entry name" value="LamG"/>
    <property type="match status" value="5"/>
</dbReference>
<dbReference type="PANTHER" id="PTHR15036:SF49">
    <property type="entry name" value="AXOTACTIN"/>
    <property type="match status" value="1"/>
</dbReference>
<dbReference type="GO" id="GO:0048513">
    <property type="term" value="P:animal organ development"/>
    <property type="evidence" value="ECO:0007669"/>
    <property type="project" value="UniProtKB-ARBA"/>
</dbReference>
<evidence type="ECO:0000313" key="6">
    <source>
        <dbReference type="Proteomes" id="UP000616769"/>
    </source>
</evidence>
<reference evidence="5 6" key="1">
    <citation type="journal article" date="2015" name="Parasit. Vectors">
        <title>Draft genome of the scabies mite.</title>
        <authorList>
            <person name="Rider S.D.Jr."/>
            <person name="Morgan M.S."/>
            <person name="Arlian L.G."/>
        </authorList>
    </citation>
    <scope>NUCLEOTIDE SEQUENCE [LARGE SCALE GENOMIC DNA]</scope>
    <source>
        <strain evidence="5">Arlian Lab</strain>
    </source>
</reference>
<evidence type="ECO:0000259" key="3">
    <source>
        <dbReference type="PROSITE" id="PS50025"/>
    </source>
</evidence>
<dbReference type="SMART" id="SM00179">
    <property type="entry name" value="EGF_CA"/>
    <property type="match status" value="2"/>
</dbReference>
<feature type="domain" description="Laminin G" evidence="3">
    <location>
        <begin position="703"/>
        <end position="881"/>
    </location>
</feature>
<dbReference type="Proteomes" id="UP000616769">
    <property type="component" value="Unassembled WGS sequence"/>
</dbReference>
<protein>
    <submittedName>
        <fullName evidence="5">Axotactin-like protein</fullName>
    </submittedName>
</protein>
<dbReference type="InterPro" id="IPR050372">
    <property type="entry name" value="Neurexin-related_CASP"/>
</dbReference>
<feature type="domain" description="Laminin G" evidence="3">
    <location>
        <begin position="942"/>
        <end position="1143"/>
    </location>
</feature>
<dbReference type="VEuPathDB" id="VectorBase:SSCA004215"/>
<dbReference type="OrthoDB" id="5989513at2759"/>
<evidence type="ECO:0000256" key="1">
    <source>
        <dbReference type="ARBA" id="ARBA00023157"/>
    </source>
</evidence>
<dbReference type="PROSITE" id="PS50026">
    <property type="entry name" value="EGF_3"/>
    <property type="match status" value="3"/>
</dbReference>
<dbReference type="SUPFAM" id="SSF49899">
    <property type="entry name" value="Concanavalin A-like lectins/glucanases"/>
    <property type="match status" value="5"/>
</dbReference>
<feature type="disulfide bond" evidence="2">
    <location>
        <begin position="491"/>
        <end position="508"/>
    </location>
</feature>
<dbReference type="InterPro" id="IPR001881">
    <property type="entry name" value="EGF-like_Ca-bd_dom"/>
</dbReference>
<dbReference type="InterPro" id="IPR000742">
    <property type="entry name" value="EGF"/>
</dbReference>
<organism evidence="5 6">
    <name type="scientific">Sarcoptes scabiei</name>
    <name type="common">Itch mite</name>
    <name type="synonym">Acarus scabiei</name>
    <dbReference type="NCBI Taxonomy" id="52283"/>
    <lineage>
        <taxon>Eukaryota</taxon>
        <taxon>Metazoa</taxon>
        <taxon>Ecdysozoa</taxon>
        <taxon>Arthropoda</taxon>
        <taxon>Chelicerata</taxon>
        <taxon>Arachnida</taxon>
        <taxon>Acari</taxon>
        <taxon>Acariformes</taxon>
        <taxon>Sarcoptiformes</taxon>
        <taxon>Astigmata</taxon>
        <taxon>Psoroptidia</taxon>
        <taxon>Sarcoptoidea</taxon>
        <taxon>Sarcoptidae</taxon>
        <taxon>Sarcoptinae</taxon>
        <taxon>Sarcoptes</taxon>
    </lineage>
</organism>
<feature type="disulfide bond" evidence="2">
    <location>
        <begin position="1152"/>
        <end position="1169"/>
    </location>
</feature>
<feature type="domain" description="Laminin G" evidence="3">
    <location>
        <begin position="1186"/>
        <end position="1378"/>
    </location>
</feature>
<dbReference type="EMBL" id="JXLN01006700">
    <property type="protein sequence ID" value="KPM03940.1"/>
    <property type="molecule type" value="Genomic_DNA"/>
</dbReference>
<feature type="domain" description="EGF-like" evidence="4">
    <location>
        <begin position="481"/>
        <end position="521"/>
    </location>
</feature>
<evidence type="ECO:0000313" key="5">
    <source>
        <dbReference type="EMBL" id="KPM03940.1"/>
    </source>
</evidence>
<comment type="caution">
    <text evidence="2">Lacks conserved residue(s) required for the propagation of feature annotation.</text>
</comment>
<dbReference type="Gene3D" id="2.60.120.200">
    <property type="match status" value="5"/>
</dbReference>
<gene>
    <name evidence="5" type="ORF">QR98_0023790</name>
</gene>
<dbReference type="PANTHER" id="PTHR15036">
    <property type="entry name" value="PIKACHURIN-LIKE PROTEIN"/>
    <property type="match status" value="1"/>
</dbReference>
<comment type="caution">
    <text evidence="5">The sequence shown here is derived from an EMBL/GenBank/DDBJ whole genome shotgun (WGS) entry which is preliminary data.</text>
</comment>
<evidence type="ECO:0000259" key="4">
    <source>
        <dbReference type="PROSITE" id="PS50026"/>
    </source>
</evidence>
<dbReference type="Pfam" id="PF02210">
    <property type="entry name" value="Laminin_G_2"/>
    <property type="match status" value="4"/>
</dbReference>
<accession>A0A132A0R5</accession>
<feature type="domain" description="EGF-like" evidence="4">
    <location>
        <begin position="1144"/>
        <end position="1182"/>
    </location>
</feature>
<proteinExistence type="predicted"/>